<dbReference type="EMBL" id="JAPAAF010000042">
    <property type="protein sequence ID" value="MCW0484582.1"/>
    <property type="molecule type" value="Genomic_DNA"/>
</dbReference>
<dbReference type="Pfam" id="PF01471">
    <property type="entry name" value="PG_binding_1"/>
    <property type="match status" value="1"/>
</dbReference>
<name>A0AA41YAT7_9BACT</name>
<evidence type="ECO:0000259" key="1">
    <source>
        <dbReference type="Pfam" id="PF01471"/>
    </source>
</evidence>
<protein>
    <submittedName>
        <fullName evidence="2">TIGR02594 family protein</fullName>
    </submittedName>
</protein>
<dbReference type="SUPFAM" id="SSF47090">
    <property type="entry name" value="PGBD-like"/>
    <property type="match status" value="1"/>
</dbReference>
<comment type="caution">
    <text evidence="2">The sequence shown here is derived from an EMBL/GenBank/DDBJ whole genome shotgun (WGS) entry which is preliminary data.</text>
</comment>
<keyword evidence="3" id="KW-1185">Reference proteome</keyword>
<reference evidence="2" key="1">
    <citation type="submission" date="2022-10" db="EMBL/GenBank/DDBJ databases">
        <title>Gaoshiqiia sediminis gen. nov., sp. nov., isolated from coastal sediment.</title>
        <authorList>
            <person name="Yu W.X."/>
            <person name="Mu D.S."/>
            <person name="Du J.Z."/>
            <person name="Liang Y.Q."/>
        </authorList>
    </citation>
    <scope>NUCLEOTIDE SEQUENCE</scope>
    <source>
        <strain evidence="2">A06</strain>
    </source>
</reference>
<evidence type="ECO:0000313" key="2">
    <source>
        <dbReference type="EMBL" id="MCW0484582.1"/>
    </source>
</evidence>
<dbReference type="InterPro" id="IPR013423">
    <property type="entry name" value="CHP02594"/>
</dbReference>
<dbReference type="AlphaFoldDB" id="A0AA41YAT7"/>
<dbReference type="InterPro" id="IPR036365">
    <property type="entry name" value="PGBD-like_sf"/>
</dbReference>
<accession>A0AA41YAT7</accession>
<dbReference type="Proteomes" id="UP001163821">
    <property type="component" value="Unassembled WGS sequence"/>
</dbReference>
<dbReference type="RefSeq" id="WP_282593174.1">
    <property type="nucleotide sequence ID" value="NZ_JAPAAF010000042.1"/>
</dbReference>
<dbReference type="SUPFAM" id="SSF54001">
    <property type="entry name" value="Cysteine proteinases"/>
    <property type="match status" value="1"/>
</dbReference>
<organism evidence="2 3">
    <name type="scientific">Gaoshiqia sediminis</name>
    <dbReference type="NCBI Taxonomy" id="2986998"/>
    <lineage>
        <taxon>Bacteria</taxon>
        <taxon>Pseudomonadati</taxon>
        <taxon>Bacteroidota</taxon>
        <taxon>Bacteroidia</taxon>
        <taxon>Marinilabiliales</taxon>
        <taxon>Prolixibacteraceae</taxon>
        <taxon>Gaoshiqia</taxon>
    </lineage>
</organism>
<dbReference type="InterPro" id="IPR002477">
    <property type="entry name" value="Peptidoglycan-bd-like"/>
</dbReference>
<dbReference type="Gene3D" id="3.90.1720.10">
    <property type="entry name" value="endopeptidase domain like (from Nostoc punctiforme)"/>
    <property type="match status" value="1"/>
</dbReference>
<feature type="domain" description="Peptidoglycan binding-like" evidence="1">
    <location>
        <begin position="158"/>
        <end position="215"/>
    </location>
</feature>
<gene>
    <name evidence="2" type="ORF">N2K84_17720</name>
</gene>
<dbReference type="Gene3D" id="1.10.101.10">
    <property type="entry name" value="PGBD-like superfamily/PGBD"/>
    <property type="match status" value="1"/>
</dbReference>
<dbReference type="InterPro" id="IPR038765">
    <property type="entry name" value="Papain-like_cys_pep_sf"/>
</dbReference>
<dbReference type="InterPro" id="IPR036366">
    <property type="entry name" value="PGBDSf"/>
</dbReference>
<dbReference type="NCBIfam" id="TIGR02594">
    <property type="entry name" value="TIGR02594 family protein"/>
    <property type="match status" value="1"/>
</dbReference>
<sequence length="221" mass="24401">MKNIIQVAAAELGVLEFSGAEHNPVIVKYAKESGFTHITDDETPWCSIFINWCCKEANLQRTHKANARSWLSVGKPVDDPVPGDIVVLWCDNPNSWTGHVGLFFGFSRDKSQVFVLGGNQRNSVSVQGFDSAKILGFRRLAASGNLEIPKPGLKLDSRGEEVMKLQRVLIDLGYNCGSIDGVFGPRTEAQLIAFQKQADLQDANGVYEQKTKNKLESIFQS</sequence>
<evidence type="ECO:0000313" key="3">
    <source>
        <dbReference type="Proteomes" id="UP001163821"/>
    </source>
</evidence>
<proteinExistence type="predicted"/>